<gene>
    <name evidence="2" type="ORF">K469DRAFT_70415</name>
</gene>
<protein>
    <submittedName>
        <fullName evidence="2">Uncharacterized protein</fullName>
    </submittedName>
</protein>
<dbReference type="AlphaFoldDB" id="A0A6A6EDY0"/>
<sequence length="102" mass="10860">MRHFSQTSPGSEESDCLAMAPDSPLVTPSSLSYPSCTGWVSQPSHTPSPAGQRTSGLLPATNPRATRLSLSFCPDPSSTFTLYSPKATFAVEGRMLPIRCTI</sequence>
<name>A0A6A6EDY0_9PEZI</name>
<reference evidence="2" key="1">
    <citation type="journal article" date="2020" name="Stud. Mycol.">
        <title>101 Dothideomycetes genomes: a test case for predicting lifestyles and emergence of pathogens.</title>
        <authorList>
            <person name="Haridas S."/>
            <person name="Albert R."/>
            <person name="Binder M."/>
            <person name="Bloem J."/>
            <person name="Labutti K."/>
            <person name="Salamov A."/>
            <person name="Andreopoulos B."/>
            <person name="Baker S."/>
            <person name="Barry K."/>
            <person name="Bills G."/>
            <person name="Bluhm B."/>
            <person name="Cannon C."/>
            <person name="Castanera R."/>
            <person name="Culley D."/>
            <person name="Daum C."/>
            <person name="Ezra D."/>
            <person name="Gonzalez J."/>
            <person name="Henrissat B."/>
            <person name="Kuo A."/>
            <person name="Liang C."/>
            <person name="Lipzen A."/>
            <person name="Lutzoni F."/>
            <person name="Magnuson J."/>
            <person name="Mondo S."/>
            <person name="Nolan M."/>
            <person name="Ohm R."/>
            <person name="Pangilinan J."/>
            <person name="Park H.-J."/>
            <person name="Ramirez L."/>
            <person name="Alfaro M."/>
            <person name="Sun H."/>
            <person name="Tritt A."/>
            <person name="Yoshinaga Y."/>
            <person name="Zwiers L.-H."/>
            <person name="Turgeon B."/>
            <person name="Goodwin S."/>
            <person name="Spatafora J."/>
            <person name="Crous P."/>
            <person name="Grigoriev I."/>
        </authorList>
    </citation>
    <scope>NUCLEOTIDE SEQUENCE</scope>
    <source>
        <strain evidence="2">CBS 207.26</strain>
    </source>
</reference>
<proteinExistence type="predicted"/>
<feature type="region of interest" description="Disordered" evidence="1">
    <location>
        <begin position="1"/>
        <end position="61"/>
    </location>
</feature>
<dbReference type="Proteomes" id="UP000800200">
    <property type="component" value="Unassembled WGS sequence"/>
</dbReference>
<feature type="compositionally biased region" description="Polar residues" evidence="1">
    <location>
        <begin position="26"/>
        <end position="55"/>
    </location>
</feature>
<accession>A0A6A6EDY0</accession>
<evidence type="ECO:0000256" key="1">
    <source>
        <dbReference type="SAM" id="MobiDB-lite"/>
    </source>
</evidence>
<organism evidence="2 3">
    <name type="scientific">Zopfia rhizophila CBS 207.26</name>
    <dbReference type="NCBI Taxonomy" id="1314779"/>
    <lineage>
        <taxon>Eukaryota</taxon>
        <taxon>Fungi</taxon>
        <taxon>Dikarya</taxon>
        <taxon>Ascomycota</taxon>
        <taxon>Pezizomycotina</taxon>
        <taxon>Dothideomycetes</taxon>
        <taxon>Dothideomycetes incertae sedis</taxon>
        <taxon>Zopfiaceae</taxon>
        <taxon>Zopfia</taxon>
    </lineage>
</organism>
<evidence type="ECO:0000313" key="3">
    <source>
        <dbReference type="Proteomes" id="UP000800200"/>
    </source>
</evidence>
<keyword evidence="3" id="KW-1185">Reference proteome</keyword>
<evidence type="ECO:0000313" key="2">
    <source>
        <dbReference type="EMBL" id="KAF2188759.1"/>
    </source>
</evidence>
<feature type="compositionally biased region" description="Polar residues" evidence="1">
    <location>
        <begin position="1"/>
        <end position="11"/>
    </location>
</feature>
<dbReference type="EMBL" id="ML994622">
    <property type="protein sequence ID" value="KAF2188759.1"/>
    <property type="molecule type" value="Genomic_DNA"/>
</dbReference>